<name>A0ACC0IS38_9ERIC</name>
<evidence type="ECO:0000313" key="2">
    <source>
        <dbReference type="Proteomes" id="UP001060215"/>
    </source>
</evidence>
<dbReference type="Proteomes" id="UP001060215">
    <property type="component" value="Chromosome 3"/>
</dbReference>
<reference evidence="1 2" key="1">
    <citation type="journal article" date="2022" name="Plant J.">
        <title>Chromosome-level genome of Camellia lanceoleosa provides a valuable resource for understanding genome evolution and self-incompatibility.</title>
        <authorList>
            <person name="Gong W."/>
            <person name="Xiao S."/>
            <person name="Wang L."/>
            <person name="Liao Z."/>
            <person name="Chang Y."/>
            <person name="Mo W."/>
            <person name="Hu G."/>
            <person name="Li W."/>
            <person name="Zhao G."/>
            <person name="Zhu H."/>
            <person name="Hu X."/>
            <person name="Ji K."/>
            <person name="Xiang X."/>
            <person name="Song Q."/>
            <person name="Yuan D."/>
            <person name="Jin S."/>
            <person name="Zhang L."/>
        </authorList>
    </citation>
    <scope>NUCLEOTIDE SEQUENCE [LARGE SCALE GENOMIC DNA]</scope>
    <source>
        <strain evidence="1">SQ_2022a</strain>
    </source>
</reference>
<gene>
    <name evidence="1" type="ORF">LOK49_LG02G00972</name>
</gene>
<keyword evidence="2" id="KW-1185">Reference proteome</keyword>
<proteinExistence type="predicted"/>
<evidence type="ECO:0000313" key="1">
    <source>
        <dbReference type="EMBL" id="KAI8027735.1"/>
    </source>
</evidence>
<comment type="caution">
    <text evidence="1">The sequence shown here is derived from an EMBL/GenBank/DDBJ whole genome shotgun (WGS) entry which is preliminary data.</text>
</comment>
<sequence length="808" mass="91185">MQSCCHSQFKWSLGEIEYRKSLVLWHIATDLCFYRCRSSRDYYDFSEFCKTISDYMLYLLVMKPTMMVSVAGYWPQITQDTTAKAKRLLIKRLIRDHEEACKAIFSVDTEHELAVLKGDASKSVLFDALLPLFLTHIKSMASSSAPSTEEIHQPHGLTPSDSDLVTSLEFLSFMKTDQIIPFKSINDVIIPALLNNLSKGKHNSDKDIAPVQQLFDKVQGDLVDINGTFKRLKEWEDRLNALTKSLILYDWEGFCSTERTKSAEVLQNELSDIDKMVSDLKVHTFSAQSSNSSPFSPNSNSNLSIPGNEIPNPRLSENFSDTAFFIDFQARYDTLNLQQRQCLLYFSIFPESSLIRKKVQTYLWIGEGLVDSTTTADGLFEELIAKRFIEPVEEKDTGDFKSCKINPLTRSALITLAQNAAFSDFDSDDNPTIDFTRSCRACLLKEGSLQQLSTYANHENLKVLFNVHVSYLDFPSEWFSKMKNIVVLHLGNWSCSADNIIEAEDATFLEGLSDTRLLKCLSLNGISGITELPGSICKLNSDLMILDLKACWNLEKLPNEIGSLTKLTHLDMSGCYLIDSMPMGLALLSNLQVLKGFVIGDPRCTLGELEKLKKLRKLGLYADRETTGEKGELNCLSKFQALRILTISWTIVSSEPKSGKGVVHANAKSGDSHTIQMYTVLPPSTGSVTSRSLPASLEKVDLRCWPLSRMPSWMKPWELKSLKKLYIRGGSLSDLHILQPEEYGPPEWTVKILRLKFLRALKMHGQALTTMFPRLVYLEKVDCPELLSFPPGEVLRLGEIRFDARTSR</sequence>
<dbReference type="EMBL" id="CM045760">
    <property type="protein sequence ID" value="KAI8027735.1"/>
    <property type="molecule type" value="Genomic_DNA"/>
</dbReference>
<protein>
    <submittedName>
        <fullName evidence="1">Disease resistance RPP13-like protein 4</fullName>
    </submittedName>
</protein>
<accession>A0ACC0IS38</accession>
<organism evidence="1 2">
    <name type="scientific">Camellia lanceoleosa</name>
    <dbReference type="NCBI Taxonomy" id="1840588"/>
    <lineage>
        <taxon>Eukaryota</taxon>
        <taxon>Viridiplantae</taxon>
        <taxon>Streptophyta</taxon>
        <taxon>Embryophyta</taxon>
        <taxon>Tracheophyta</taxon>
        <taxon>Spermatophyta</taxon>
        <taxon>Magnoliopsida</taxon>
        <taxon>eudicotyledons</taxon>
        <taxon>Gunneridae</taxon>
        <taxon>Pentapetalae</taxon>
        <taxon>asterids</taxon>
        <taxon>Ericales</taxon>
        <taxon>Theaceae</taxon>
        <taxon>Camellia</taxon>
    </lineage>
</organism>